<feature type="transmembrane region" description="Helical" evidence="8">
    <location>
        <begin position="666"/>
        <end position="687"/>
    </location>
</feature>
<feature type="transmembrane region" description="Helical" evidence="8">
    <location>
        <begin position="1578"/>
        <end position="1600"/>
    </location>
</feature>
<feature type="transmembrane region" description="Helical" evidence="8">
    <location>
        <begin position="293"/>
        <end position="314"/>
    </location>
</feature>
<dbReference type="InParanoid" id="A0A139WHH7"/>
<feature type="transmembrane region" description="Helical" evidence="8">
    <location>
        <begin position="1612"/>
        <end position="1631"/>
    </location>
</feature>
<evidence type="ECO:0000256" key="5">
    <source>
        <dbReference type="ARBA" id="ARBA00022989"/>
    </source>
</evidence>
<dbReference type="GO" id="GO:0007606">
    <property type="term" value="P:sensory perception of chemical stimulus"/>
    <property type="evidence" value="ECO:0000318"/>
    <property type="project" value="GO_Central"/>
</dbReference>
<feature type="transmembrane region" description="Helical" evidence="8">
    <location>
        <begin position="1800"/>
        <end position="1820"/>
    </location>
</feature>
<feature type="transmembrane region" description="Helical" evidence="8">
    <location>
        <begin position="1508"/>
        <end position="1527"/>
    </location>
</feature>
<sequence>MKENTTQNCLYFMLVFAQCFGMLPVTGISEENCKNLKFKWSSKRTFYSLTFALVATANTVFFLIKMIRGKRNEFQEWVALLFFFVTVITVVIFLDVAKKWPQLMKKWTEVDTAMNSYGFPIALSKKLKTTTLLVISAAIVEHGLFVAVASAPCEGKNWSELFNNYFKMRFDYVFDVIPYHFFWGIMFQVLNIFSTVSWNFMDLFIILISLCLSERFKQVATRTNQLAAKEVTDERIWEQLREDYTRLTILSHTVDKTLANTVVLSFANNLFVILVQLFYSLQAPPRFGILNKLYYVYSFAFLIIRMVAVALNAATINNESLKPKYCLNTLPHFLWNVEIDRFIYQIKYSPVVLTGHKLFKITNALVLQITVAIVTYELIMIQYPSNTPPEKSQLSTADTANLINKSLGKHNLQKSFAKVVILAQIFGFFPAQGILGRDFRAIHFTWASARVGYTIVTILGATFVTVLQLHKIFAKGLNVIEANRLFFYCSGLASGYLYLKLAMKWPRFMKDWSCVEVMMASYGWPAGLNRRLNVLLAVFMSLALIEYILMQTNKLVLALECNNSTSEGFDYFFGKMSYSHIFSLMDYNIVMALVLQFITLQHTFIWVFNDVFVMLLSTALAYRFTQVTDRTQSMSESKNKSESAWKNLREDYNRLCRLCKRVDEEISYIVLMSFASDLLFILIQLFNSLRQMKNNLERIYFYWSFGFLIVRTVCLCLFGGKVNDESTQPMLVLNSVSADIQRFIHQIGTLEVAFTGKNFFSITRGLILSIAGAIVSYELVLMQFNDSLLETISEQIDSCPVYLKMLILAQIFGFFPVQGVRGPDFRSLRFSWKSARVVYALFTLLGTFLISGFQMQKIATKGLDLLEANRLFFFLTGVMASLLFLNLAKRWPKFVKDWCVVDATFASYGWPKGLNKKLNTLTVVFMLIALVEHILVQTNKLVLALECNNTTAEGFTYFLGNMSFAHIFALVEYDIFKALVLQTINLQITFIWTYNDLFVMLISTALAYRFGQITRRIAAVASEKIKNEIIWKKLREDYTRQCRLVRKVDKEIAYIVLLTFASDLLFILIQLFNSLRRMRNDLERLYFYWSFALLITRIVCLCLFGAKVHDESIKPLLTLNSVPTEIYNLEIQRFIQQIGNSDIAITGKNFFSITRGLILSILHIFGLFPVSGLSGPDYKSLKFSWRSFKFLYSLCFFCILCLFVLTLLYNVFFVKEATQEITNVLFYLSAAATNAVFLQLAKNWSRFIHEWHCVEVIMGSVAINHSLKKRLKIITIVILVVATVEHLLIQCYIAVSIFGSSSFEADLRQFYKTAYSAIFTVIDFSLCKAILVHAITIRSTFSWTFIDVFIMLTSTAFVFRLKQLNAKVEMLKNARVKNTALWKQLRYEHYRLYQLSVLIDNNMSYIIIVSFATNLYFIIIQLFGSMKIVKGTLKTAYYLISFALLIMRLISVCLCGASVHSESSKVLPLLFSVSSSSYNCEVERFIDQVIKNEIILTGKKFFKITKQLILQIAGAIVTYELVVIHAAKTRPKPKSPQHEKENVHKSLKSIIVIAQIFGYFPVQGVLSNEPIFLNFSWFSLRVVSSLVTIITGVVIVFGHIRLMAVGGGYSQFEMNGIIFYACGTLSCIFFLKLSMEWQSIMLKWQEVDLKMSSYGWPKNLNRRINVTSAIFLLLEAAEHVLIQSNKLVVAIQCKGSFSKGAEHFFVNMSFPIIFDLIKPYYGAWLGVFLQIVNTRMAFSWTFIDLFIILMSCALAARFRQINTRIRCLTNMKVTSEKSWIALNDDYNRLCHLCFLLDEKLSYIILTSFLNNFYFIIFQVFESFYLHKATTLETVYYFISLGLLILRLVSVCFYGSWINEESKLSLDLLSYVPREVYNKEISRLVETLKFQSVGLTGKRFFKITKQLILKITSAVVTYELIVIQFRKKMERDEKPYSRNSIC</sequence>
<feature type="transmembrane region" description="Helical" evidence="8">
    <location>
        <begin position="1190"/>
        <end position="1212"/>
    </location>
</feature>
<feature type="transmembrane region" description="Helical" evidence="8">
    <location>
        <begin position="1273"/>
        <end position="1295"/>
    </location>
</feature>
<evidence type="ECO:0000256" key="6">
    <source>
        <dbReference type="ARBA" id="ARBA00023136"/>
    </source>
</evidence>
<evidence type="ECO:0000256" key="8">
    <source>
        <dbReference type="SAM" id="Phobius"/>
    </source>
</evidence>
<feature type="transmembrane region" description="Helical" evidence="8">
    <location>
        <begin position="485"/>
        <end position="503"/>
    </location>
</feature>
<name>A0A139WHH7_TRICA</name>
<dbReference type="PANTHER" id="PTHR21421">
    <property type="entry name" value="GUSTATORY RECEPTOR"/>
    <property type="match status" value="1"/>
</dbReference>
<feature type="transmembrane region" description="Helical" evidence="8">
    <location>
        <begin position="918"/>
        <end position="935"/>
    </location>
</feature>
<dbReference type="GO" id="GO:0008527">
    <property type="term" value="F:taste receptor activity"/>
    <property type="evidence" value="ECO:0007669"/>
    <property type="project" value="InterPro"/>
</dbReference>
<keyword evidence="3" id="KW-1003">Cell membrane</keyword>
<feature type="transmembrane region" description="Helical" evidence="8">
    <location>
        <begin position="1315"/>
        <end position="1334"/>
    </location>
</feature>
<feature type="transmembrane region" description="Helical" evidence="8">
    <location>
        <begin position="76"/>
        <end position="97"/>
    </location>
</feature>
<evidence type="ECO:0000256" key="4">
    <source>
        <dbReference type="ARBA" id="ARBA00022692"/>
    </source>
</evidence>
<keyword evidence="4 8" id="KW-0812">Transmembrane</keyword>
<evidence type="ECO:0000313" key="9">
    <source>
        <dbReference type="EMBL" id="KYB27369.1"/>
    </source>
</evidence>
<comment type="similarity">
    <text evidence="2">Belongs to the insect chemoreceptor superfamily. Gustatory receptor (GR) family. Gr5a subfamily.</text>
</comment>
<dbReference type="GO" id="GO:0050916">
    <property type="term" value="P:sensory perception of sweet taste"/>
    <property type="evidence" value="ECO:0007669"/>
    <property type="project" value="UniProtKB-ARBA"/>
</dbReference>
<keyword evidence="5 8" id="KW-1133">Transmembrane helix</keyword>
<comment type="subcellular location">
    <subcellularLocation>
        <location evidence="1">Cell membrane</location>
        <topology evidence="1">Multi-pass membrane protein</topology>
    </subcellularLocation>
</comment>
<reference evidence="9 10" key="2">
    <citation type="journal article" date="2010" name="Nucleic Acids Res.">
        <title>BeetleBase in 2010: revisions to provide comprehensive genomic information for Tribolium castaneum.</title>
        <authorList>
            <person name="Kim H.S."/>
            <person name="Murphy T."/>
            <person name="Xia J."/>
            <person name="Caragea D."/>
            <person name="Park Y."/>
            <person name="Beeman R.W."/>
            <person name="Lorenzen M.D."/>
            <person name="Butcher S."/>
            <person name="Manak J.R."/>
            <person name="Brown S.J."/>
        </authorList>
    </citation>
    <scope>GENOME REANNOTATION</scope>
    <source>
        <strain evidence="9 10">Georgia GA2</strain>
    </source>
</reference>
<keyword evidence="10" id="KW-1185">Reference proteome</keyword>
<feature type="transmembrane region" description="Helical" evidence="8">
    <location>
        <begin position="871"/>
        <end position="888"/>
    </location>
</feature>
<keyword evidence="7" id="KW-0675">Receptor</keyword>
<feature type="transmembrane region" description="Helical" evidence="8">
    <location>
        <begin position="172"/>
        <end position="190"/>
    </location>
</feature>
<dbReference type="Proteomes" id="UP000007266">
    <property type="component" value="Linkage group 5"/>
</dbReference>
<dbReference type="Pfam" id="PF06151">
    <property type="entry name" value="Trehalose_recp"/>
    <property type="match status" value="4"/>
</dbReference>
<evidence type="ECO:0000256" key="3">
    <source>
        <dbReference type="ARBA" id="ARBA00022475"/>
    </source>
</evidence>
<feature type="transmembrane region" description="Helical" evidence="8">
    <location>
        <begin position="1835"/>
        <end position="1856"/>
    </location>
</feature>
<feature type="transmembrane region" description="Helical" evidence="8">
    <location>
        <begin position="837"/>
        <end position="859"/>
    </location>
</feature>
<protein>
    <recommendedName>
        <fullName evidence="11">Gustatory receptor</fullName>
    </recommendedName>
</protein>
<accession>A0A139WHH7</accession>
<dbReference type="EMBL" id="KQ971343">
    <property type="protein sequence ID" value="KYB27369.1"/>
    <property type="molecule type" value="Genomic_DNA"/>
</dbReference>
<evidence type="ECO:0000256" key="1">
    <source>
        <dbReference type="ARBA" id="ARBA00004651"/>
    </source>
</evidence>
<feature type="transmembrane region" description="Helical" evidence="8">
    <location>
        <begin position="1052"/>
        <end position="1073"/>
    </location>
</feature>
<feature type="transmembrane region" description="Helical" evidence="8">
    <location>
        <begin position="532"/>
        <end position="549"/>
    </location>
</feature>
<gene>
    <name evidence="9" type="primary">AUGUSTUS-3.0.2_33212</name>
    <name evidence="9" type="ORF">TcasGA2_TC033212</name>
</gene>
<feature type="transmembrane region" description="Helical" evidence="8">
    <location>
        <begin position="604"/>
        <end position="624"/>
    </location>
</feature>
<evidence type="ECO:0000256" key="2">
    <source>
        <dbReference type="ARBA" id="ARBA00005327"/>
    </source>
</evidence>
<dbReference type="GO" id="GO:0005886">
    <property type="term" value="C:plasma membrane"/>
    <property type="evidence" value="ECO:0007669"/>
    <property type="project" value="UniProtKB-SubCell"/>
</dbReference>
<feature type="transmembrane region" description="Helical" evidence="8">
    <location>
        <begin position="1737"/>
        <end position="1756"/>
    </location>
</feature>
<feature type="transmembrane region" description="Helical" evidence="8">
    <location>
        <begin position="45"/>
        <end position="64"/>
    </location>
</feature>
<dbReference type="PANTHER" id="PTHR21421:SF29">
    <property type="entry name" value="GUSTATORY RECEPTOR 5A FOR TREHALOSE-RELATED"/>
    <property type="match status" value="1"/>
</dbReference>
<evidence type="ECO:0008006" key="11">
    <source>
        <dbReference type="Google" id="ProtNLM"/>
    </source>
</evidence>
<feature type="transmembrane region" description="Helical" evidence="8">
    <location>
        <begin position="451"/>
        <end position="473"/>
    </location>
</feature>
<feature type="transmembrane region" description="Helical" evidence="8">
    <location>
        <begin position="1341"/>
        <end position="1361"/>
    </location>
</feature>
<dbReference type="STRING" id="7070.A0A139WHH7"/>
<feature type="transmembrane region" description="Helical" evidence="8">
    <location>
        <begin position="258"/>
        <end position="281"/>
    </location>
</feature>
<dbReference type="InterPro" id="IPR009318">
    <property type="entry name" value="Gustatory_rcpt"/>
</dbReference>
<feature type="transmembrane region" description="Helical" evidence="8">
    <location>
        <begin position="762"/>
        <end position="781"/>
    </location>
</feature>
<reference evidence="9 10" key="1">
    <citation type="journal article" date="2008" name="Nature">
        <title>The genome of the model beetle and pest Tribolium castaneum.</title>
        <authorList>
            <consortium name="Tribolium Genome Sequencing Consortium"/>
            <person name="Richards S."/>
            <person name="Gibbs R.A."/>
            <person name="Weinstock G.M."/>
            <person name="Brown S.J."/>
            <person name="Denell R."/>
            <person name="Beeman R.W."/>
            <person name="Gibbs R."/>
            <person name="Beeman R.W."/>
            <person name="Brown S.J."/>
            <person name="Bucher G."/>
            <person name="Friedrich M."/>
            <person name="Grimmelikhuijzen C.J."/>
            <person name="Klingler M."/>
            <person name="Lorenzen M."/>
            <person name="Richards S."/>
            <person name="Roth S."/>
            <person name="Schroder R."/>
            <person name="Tautz D."/>
            <person name="Zdobnov E.M."/>
            <person name="Muzny D."/>
            <person name="Gibbs R.A."/>
            <person name="Weinstock G.M."/>
            <person name="Attaway T."/>
            <person name="Bell S."/>
            <person name="Buhay C.J."/>
            <person name="Chandrabose M.N."/>
            <person name="Chavez D."/>
            <person name="Clerk-Blankenburg K.P."/>
            <person name="Cree A."/>
            <person name="Dao M."/>
            <person name="Davis C."/>
            <person name="Chacko J."/>
            <person name="Dinh H."/>
            <person name="Dugan-Rocha S."/>
            <person name="Fowler G."/>
            <person name="Garner T.T."/>
            <person name="Garnes J."/>
            <person name="Gnirke A."/>
            <person name="Hawes A."/>
            <person name="Hernandez J."/>
            <person name="Hines S."/>
            <person name="Holder M."/>
            <person name="Hume J."/>
            <person name="Jhangiani S.N."/>
            <person name="Joshi V."/>
            <person name="Khan Z.M."/>
            <person name="Jackson L."/>
            <person name="Kovar C."/>
            <person name="Kowis A."/>
            <person name="Lee S."/>
            <person name="Lewis L.R."/>
            <person name="Margolis J."/>
            <person name="Morgan M."/>
            <person name="Nazareth L.V."/>
            <person name="Nguyen N."/>
            <person name="Okwuonu G."/>
            <person name="Parker D."/>
            <person name="Richards S."/>
            <person name="Ruiz S.J."/>
            <person name="Santibanez J."/>
            <person name="Savard J."/>
            <person name="Scherer S.E."/>
            <person name="Schneider B."/>
            <person name="Sodergren E."/>
            <person name="Tautz D."/>
            <person name="Vattahil S."/>
            <person name="Villasana D."/>
            <person name="White C.S."/>
            <person name="Wright R."/>
            <person name="Park Y."/>
            <person name="Beeman R.W."/>
            <person name="Lord J."/>
            <person name="Oppert B."/>
            <person name="Lorenzen M."/>
            <person name="Brown S."/>
            <person name="Wang L."/>
            <person name="Savard J."/>
            <person name="Tautz D."/>
            <person name="Richards S."/>
            <person name="Weinstock G."/>
            <person name="Gibbs R.A."/>
            <person name="Liu Y."/>
            <person name="Worley K."/>
            <person name="Weinstock G."/>
            <person name="Elsik C.G."/>
            <person name="Reese J.T."/>
            <person name="Elhaik E."/>
            <person name="Landan G."/>
            <person name="Graur D."/>
            <person name="Arensburger P."/>
            <person name="Atkinson P."/>
            <person name="Beeman R.W."/>
            <person name="Beidler J."/>
            <person name="Brown S.J."/>
            <person name="Demuth J.P."/>
            <person name="Drury D.W."/>
            <person name="Du Y.Z."/>
            <person name="Fujiwara H."/>
            <person name="Lorenzen M."/>
            <person name="Maselli V."/>
            <person name="Osanai M."/>
            <person name="Park Y."/>
            <person name="Robertson H.M."/>
            <person name="Tu Z."/>
            <person name="Wang J.J."/>
            <person name="Wang S."/>
            <person name="Richards S."/>
            <person name="Song H."/>
            <person name="Zhang L."/>
            <person name="Sodergren E."/>
            <person name="Werner D."/>
            <person name="Stanke M."/>
            <person name="Morgenstern B."/>
            <person name="Solovyev V."/>
            <person name="Kosarev P."/>
            <person name="Brown G."/>
            <person name="Chen H.C."/>
            <person name="Ermolaeva O."/>
            <person name="Hlavina W."/>
            <person name="Kapustin Y."/>
            <person name="Kiryutin B."/>
            <person name="Kitts P."/>
            <person name="Maglott D."/>
            <person name="Pruitt K."/>
            <person name="Sapojnikov V."/>
            <person name="Souvorov A."/>
            <person name="Mackey A.J."/>
            <person name="Waterhouse R.M."/>
            <person name="Wyder S."/>
            <person name="Zdobnov E.M."/>
            <person name="Zdobnov E.M."/>
            <person name="Wyder S."/>
            <person name="Kriventseva E.V."/>
            <person name="Kadowaki T."/>
            <person name="Bork P."/>
            <person name="Aranda M."/>
            <person name="Bao R."/>
            <person name="Beermann A."/>
            <person name="Berns N."/>
            <person name="Bolognesi R."/>
            <person name="Bonneton F."/>
            <person name="Bopp D."/>
            <person name="Brown S.J."/>
            <person name="Bucher G."/>
            <person name="Butts T."/>
            <person name="Chaumot A."/>
            <person name="Denell R.E."/>
            <person name="Ferrier D.E."/>
            <person name="Friedrich M."/>
            <person name="Gordon C.M."/>
            <person name="Jindra M."/>
            <person name="Klingler M."/>
            <person name="Lan Q."/>
            <person name="Lattorff H.M."/>
            <person name="Laudet V."/>
            <person name="von Levetsow C."/>
            <person name="Liu Z."/>
            <person name="Lutz R."/>
            <person name="Lynch J.A."/>
            <person name="da Fonseca R.N."/>
            <person name="Posnien N."/>
            <person name="Reuter R."/>
            <person name="Roth S."/>
            <person name="Savard J."/>
            <person name="Schinko J.B."/>
            <person name="Schmitt C."/>
            <person name="Schoppmeier M."/>
            <person name="Schroder R."/>
            <person name="Shippy T.D."/>
            <person name="Simonnet F."/>
            <person name="Marques-Souza H."/>
            <person name="Tautz D."/>
            <person name="Tomoyasu Y."/>
            <person name="Trauner J."/>
            <person name="Van der Zee M."/>
            <person name="Vervoort M."/>
            <person name="Wittkopp N."/>
            <person name="Wimmer E.A."/>
            <person name="Yang X."/>
            <person name="Jones A.K."/>
            <person name="Sattelle D.B."/>
            <person name="Ebert P.R."/>
            <person name="Nelson D."/>
            <person name="Scott J.G."/>
            <person name="Beeman R.W."/>
            <person name="Muthukrishnan S."/>
            <person name="Kramer K.J."/>
            <person name="Arakane Y."/>
            <person name="Beeman R.W."/>
            <person name="Zhu Q."/>
            <person name="Hogenkamp D."/>
            <person name="Dixit R."/>
            <person name="Oppert B."/>
            <person name="Jiang H."/>
            <person name="Zou Z."/>
            <person name="Marshall J."/>
            <person name="Elpidina E."/>
            <person name="Vinokurov K."/>
            <person name="Oppert C."/>
            <person name="Zou Z."/>
            <person name="Evans J."/>
            <person name="Lu Z."/>
            <person name="Zhao P."/>
            <person name="Sumathipala N."/>
            <person name="Altincicek B."/>
            <person name="Vilcinskas A."/>
            <person name="Williams M."/>
            <person name="Hultmark D."/>
            <person name="Hetru C."/>
            <person name="Jiang H."/>
            <person name="Grimmelikhuijzen C.J."/>
            <person name="Hauser F."/>
            <person name="Cazzamali G."/>
            <person name="Williamson M."/>
            <person name="Park Y."/>
            <person name="Li B."/>
            <person name="Tanaka Y."/>
            <person name="Predel R."/>
            <person name="Neupert S."/>
            <person name="Schachtner J."/>
            <person name="Verleyen P."/>
            <person name="Raible F."/>
            <person name="Bork P."/>
            <person name="Friedrich M."/>
            <person name="Walden K.K."/>
            <person name="Robertson H.M."/>
            <person name="Angeli S."/>
            <person name="Foret S."/>
            <person name="Bucher G."/>
            <person name="Schuetz S."/>
            <person name="Maleszka R."/>
            <person name="Wimmer E.A."/>
            <person name="Beeman R.W."/>
            <person name="Lorenzen M."/>
            <person name="Tomoyasu Y."/>
            <person name="Miller S.C."/>
            <person name="Grossmann D."/>
            <person name="Bucher G."/>
        </authorList>
    </citation>
    <scope>NUCLEOTIDE SEQUENCE [LARGE SCALE GENOMIC DNA]</scope>
    <source>
        <strain evidence="9 10">Georgia GA2</strain>
    </source>
</reference>
<feature type="transmembrane region" description="Helical" evidence="8">
    <location>
        <begin position="955"/>
        <end position="976"/>
    </location>
</feature>
<feature type="transmembrane region" description="Helical" evidence="8">
    <location>
        <begin position="801"/>
        <end position="817"/>
    </location>
</feature>
<feature type="transmembrane region" description="Helical" evidence="8">
    <location>
        <begin position="1085"/>
        <end position="1106"/>
    </location>
</feature>
<feature type="transmembrane region" description="Helical" evidence="8">
    <location>
        <begin position="988"/>
        <end position="1008"/>
    </location>
</feature>
<evidence type="ECO:0000256" key="7">
    <source>
        <dbReference type="ARBA" id="ARBA00023170"/>
    </source>
</evidence>
<feature type="transmembrane region" description="Helical" evidence="8">
    <location>
        <begin position="699"/>
        <end position="720"/>
    </location>
</feature>
<feature type="transmembrane region" description="Helical" evidence="8">
    <location>
        <begin position="1436"/>
        <end position="1459"/>
    </location>
</feature>
<proteinExistence type="inferred from homology"/>
<feature type="transmembrane region" description="Helical" evidence="8">
    <location>
        <begin position="1150"/>
        <end position="1170"/>
    </location>
</feature>
<keyword evidence="6 8" id="KW-0472">Membrane</keyword>
<organism evidence="9 10">
    <name type="scientific">Tribolium castaneum</name>
    <name type="common">Red flour beetle</name>
    <dbReference type="NCBI Taxonomy" id="7070"/>
    <lineage>
        <taxon>Eukaryota</taxon>
        <taxon>Metazoa</taxon>
        <taxon>Ecdysozoa</taxon>
        <taxon>Arthropoda</taxon>
        <taxon>Hexapoda</taxon>
        <taxon>Insecta</taxon>
        <taxon>Pterygota</taxon>
        <taxon>Neoptera</taxon>
        <taxon>Endopterygota</taxon>
        <taxon>Coleoptera</taxon>
        <taxon>Polyphaga</taxon>
        <taxon>Cucujiformia</taxon>
        <taxon>Tenebrionidae</taxon>
        <taxon>Tenebrionidae incertae sedis</taxon>
        <taxon>Tribolium</taxon>
    </lineage>
</organism>
<dbReference type="OMA" id="FEIVLLQ"/>
<evidence type="ECO:0000313" key="10">
    <source>
        <dbReference type="Proteomes" id="UP000007266"/>
    </source>
</evidence>
<feature type="transmembrane region" description="Helical" evidence="8">
    <location>
        <begin position="1403"/>
        <end position="1424"/>
    </location>
</feature>
<feature type="transmembrane region" description="Helical" evidence="8">
    <location>
        <begin position="581"/>
        <end position="598"/>
    </location>
</feature>